<dbReference type="Pfam" id="PF01483">
    <property type="entry name" value="P_proprotein"/>
    <property type="match status" value="2"/>
</dbReference>
<dbReference type="Proteomes" id="UP000638560">
    <property type="component" value="Unassembled WGS sequence"/>
</dbReference>
<evidence type="ECO:0000256" key="6">
    <source>
        <dbReference type="RuleBase" id="RU003355"/>
    </source>
</evidence>
<dbReference type="Gene3D" id="2.60.120.260">
    <property type="entry name" value="Galactose-binding domain-like"/>
    <property type="match status" value="2"/>
</dbReference>
<dbReference type="RefSeq" id="WP_196203189.1">
    <property type="nucleotide sequence ID" value="NZ_JADPUN010000203.1"/>
</dbReference>
<dbReference type="EMBL" id="JADPUN010000203">
    <property type="protein sequence ID" value="MBF9131658.1"/>
    <property type="molecule type" value="Genomic_DNA"/>
</dbReference>
<dbReference type="InterPro" id="IPR023828">
    <property type="entry name" value="Peptidase_S8_Ser-AS"/>
</dbReference>
<dbReference type="InterPro" id="IPR000209">
    <property type="entry name" value="Peptidase_S8/S53_dom"/>
</dbReference>
<feature type="active site" description="Charge relay system" evidence="5">
    <location>
        <position position="371"/>
    </location>
</feature>
<feature type="domain" description="P/Homo B" evidence="8">
    <location>
        <begin position="654"/>
        <end position="764"/>
    </location>
</feature>
<name>A0ABS0GZL6_9ACTN</name>
<dbReference type="SUPFAM" id="SSF52743">
    <property type="entry name" value="Subtilisin-like"/>
    <property type="match status" value="1"/>
</dbReference>
<dbReference type="InterPro" id="IPR010259">
    <property type="entry name" value="S8pro/Inhibitor_I9"/>
</dbReference>
<sequence length="764" mass="77627">MRIPSRFQHRWTAVPLAIGLVAALTATLAPTAPASAAPASEAPASAAPAPAKETIRHLGGPTAVADSYLVVFKDASVGAASVTARADTLAGRVGARIARTYRYALRGFELSGDVEAARRIATDPSVAYVEQNHRVRISGTQTPTPSWGLDRIDRRPLTLDNSYTYPNTGAGVRVYIVDTGIRFSHSTFGGRAVSGFDAIDGGPADDCHGHGTHVAGTAGGSIHGVAKAVTLVGVRVLDCAGSGTFAQVIAGIDWVTGDHDPGERAVANMSLGGAASAAMDTAVANSIADGVSYAVAAGNEDSDACGSSPASTPAAITVAATGGAQGGPGRSDARGSFSNYGRCVDIFAPGVAITSSTITSDTSSESWDGTSMASPHVAGAAALVLAQNPTFTPLQVRNHLVGNGTTGLVTNPGTGSPNVLLYVADARPPAHDFAISVAPATGSAPPGGAVSTTVSTRITAGSAQTVTLTATGLPTGVTATFSPAALPAGRSSVLTFRVAASTPPGTYPVTVNGTSRYASHVVRYTLTVLNPPGCVGTNGTDVEIPDLSTVESAVAVSGCPGRASASSLVRLRIVHTFRSDLVVSLVAPDGSAYVLHNQTGGGEDNIERSYPVNLSTEVGNGRWRLRVQDAAGWDVGFIDTWTVHLGGNGPTICSGANGTDLTIPDPGTAQSTITLAGCSGVASVTSQVAVTIPHGYVGDLVLRLVAPDGSSYLLRDRVGDFEGVIDQVFVVNLSREVRNGTWRLRVQDTATGGTGYLDAWSLVL</sequence>
<evidence type="ECO:0000256" key="4">
    <source>
        <dbReference type="ARBA" id="ARBA00022825"/>
    </source>
</evidence>
<evidence type="ECO:0000256" key="2">
    <source>
        <dbReference type="ARBA" id="ARBA00022670"/>
    </source>
</evidence>
<protein>
    <submittedName>
        <fullName evidence="9">S8 family peptidase</fullName>
    </submittedName>
</protein>
<keyword evidence="10" id="KW-1185">Reference proteome</keyword>
<comment type="similarity">
    <text evidence="1 5 6">Belongs to the peptidase S8 family.</text>
</comment>
<dbReference type="InterPro" id="IPR002884">
    <property type="entry name" value="P_dom"/>
</dbReference>
<reference evidence="9 10" key="1">
    <citation type="submission" date="2020-11" db="EMBL/GenBank/DDBJ databases">
        <title>A novel isolate from a Black sea contaminated sediment with potential to produce alkanes: Plantactinospora alkalitolerans sp. nov.</title>
        <authorList>
            <person name="Carro L."/>
            <person name="Veyisoglu A."/>
            <person name="Guven K."/>
            <person name="Schumann P."/>
            <person name="Klenk H.-P."/>
            <person name="Sahin N."/>
        </authorList>
    </citation>
    <scope>NUCLEOTIDE SEQUENCE [LARGE SCALE GENOMIC DNA]</scope>
    <source>
        <strain evidence="9 10">S1510</strain>
    </source>
</reference>
<dbReference type="CDD" id="cd04077">
    <property type="entry name" value="Peptidases_S8_PCSK9_ProteinaseK_like"/>
    <property type="match status" value="1"/>
</dbReference>
<dbReference type="Pfam" id="PF05922">
    <property type="entry name" value="Inhibitor_I9"/>
    <property type="match status" value="1"/>
</dbReference>
<dbReference type="InterPro" id="IPR037045">
    <property type="entry name" value="S8pro/Inhibitor_I9_sf"/>
</dbReference>
<gene>
    <name evidence="9" type="ORF">I0C86_22205</name>
</gene>
<dbReference type="Gene3D" id="3.30.70.80">
    <property type="entry name" value="Peptidase S8 propeptide/proteinase inhibitor I9"/>
    <property type="match status" value="1"/>
</dbReference>
<feature type="active site" description="Charge relay system" evidence="5">
    <location>
        <position position="178"/>
    </location>
</feature>
<keyword evidence="3 5" id="KW-0378">Hydrolase</keyword>
<organism evidence="9 10">
    <name type="scientific">Plantactinospora alkalitolerans</name>
    <dbReference type="NCBI Taxonomy" id="2789879"/>
    <lineage>
        <taxon>Bacteria</taxon>
        <taxon>Bacillati</taxon>
        <taxon>Actinomycetota</taxon>
        <taxon>Actinomycetes</taxon>
        <taxon>Micromonosporales</taxon>
        <taxon>Micromonosporaceae</taxon>
        <taxon>Plantactinospora</taxon>
    </lineage>
</organism>
<keyword evidence="2 5" id="KW-0645">Protease</keyword>
<dbReference type="InterPro" id="IPR050131">
    <property type="entry name" value="Peptidase_S8_subtilisin-like"/>
</dbReference>
<dbReference type="InterPro" id="IPR015500">
    <property type="entry name" value="Peptidase_S8_subtilisin-rel"/>
</dbReference>
<dbReference type="SUPFAM" id="SSF49785">
    <property type="entry name" value="Galactose-binding domain-like"/>
    <property type="match status" value="2"/>
</dbReference>
<dbReference type="PROSITE" id="PS00137">
    <property type="entry name" value="SUBTILASE_HIS"/>
    <property type="match status" value="1"/>
</dbReference>
<evidence type="ECO:0000313" key="9">
    <source>
        <dbReference type="EMBL" id="MBF9131658.1"/>
    </source>
</evidence>
<dbReference type="PANTHER" id="PTHR43806">
    <property type="entry name" value="PEPTIDASE S8"/>
    <property type="match status" value="1"/>
</dbReference>
<evidence type="ECO:0000256" key="1">
    <source>
        <dbReference type="ARBA" id="ARBA00011073"/>
    </source>
</evidence>
<feature type="active site" description="Charge relay system" evidence="5">
    <location>
        <position position="210"/>
    </location>
</feature>
<feature type="signal peptide" evidence="7">
    <location>
        <begin position="1"/>
        <end position="36"/>
    </location>
</feature>
<dbReference type="Pfam" id="PF00082">
    <property type="entry name" value="Peptidase_S8"/>
    <property type="match status" value="1"/>
</dbReference>
<feature type="chain" id="PRO_5045990896" evidence="7">
    <location>
        <begin position="37"/>
        <end position="764"/>
    </location>
</feature>
<dbReference type="InterPro" id="IPR008979">
    <property type="entry name" value="Galactose-bd-like_sf"/>
</dbReference>
<feature type="domain" description="P/Homo B" evidence="8">
    <location>
        <begin position="530"/>
        <end position="651"/>
    </location>
</feature>
<dbReference type="PROSITE" id="PS51892">
    <property type="entry name" value="SUBTILASE"/>
    <property type="match status" value="1"/>
</dbReference>
<dbReference type="InterPro" id="IPR034193">
    <property type="entry name" value="PCSK9_ProteinaseK-like"/>
</dbReference>
<dbReference type="PROSITE" id="PS00138">
    <property type="entry name" value="SUBTILASE_SER"/>
    <property type="match status" value="1"/>
</dbReference>
<keyword evidence="4 5" id="KW-0720">Serine protease</keyword>
<dbReference type="PROSITE" id="PS00136">
    <property type="entry name" value="SUBTILASE_ASP"/>
    <property type="match status" value="1"/>
</dbReference>
<dbReference type="Gene3D" id="3.40.50.200">
    <property type="entry name" value="Peptidase S8/S53 domain"/>
    <property type="match status" value="1"/>
</dbReference>
<dbReference type="InterPro" id="IPR023827">
    <property type="entry name" value="Peptidase_S8_Asp-AS"/>
</dbReference>
<evidence type="ECO:0000256" key="7">
    <source>
        <dbReference type="SAM" id="SignalP"/>
    </source>
</evidence>
<evidence type="ECO:0000313" key="10">
    <source>
        <dbReference type="Proteomes" id="UP000638560"/>
    </source>
</evidence>
<dbReference type="PROSITE" id="PS51829">
    <property type="entry name" value="P_HOMO_B"/>
    <property type="match status" value="2"/>
</dbReference>
<keyword evidence="7" id="KW-0732">Signal</keyword>
<comment type="caution">
    <text evidence="9">The sequence shown here is derived from an EMBL/GenBank/DDBJ whole genome shotgun (WGS) entry which is preliminary data.</text>
</comment>
<dbReference type="InterPro" id="IPR036852">
    <property type="entry name" value="Peptidase_S8/S53_dom_sf"/>
</dbReference>
<evidence type="ECO:0000259" key="8">
    <source>
        <dbReference type="PROSITE" id="PS51829"/>
    </source>
</evidence>
<dbReference type="PRINTS" id="PR00723">
    <property type="entry name" value="SUBTILISIN"/>
</dbReference>
<proteinExistence type="inferred from homology"/>
<dbReference type="InterPro" id="IPR022398">
    <property type="entry name" value="Peptidase_S8_His-AS"/>
</dbReference>
<dbReference type="SUPFAM" id="SSF54897">
    <property type="entry name" value="Protease propeptides/inhibitors"/>
    <property type="match status" value="1"/>
</dbReference>
<evidence type="ECO:0000256" key="3">
    <source>
        <dbReference type="ARBA" id="ARBA00022801"/>
    </source>
</evidence>
<dbReference type="PANTHER" id="PTHR43806:SF11">
    <property type="entry name" value="CEREVISIN-RELATED"/>
    <property type="match status" value="1"/>
</dbReference>
<evidence type="ECO:0000256" key="5">
    <source>
        <dbReference type="PROSITE-ProRule" id="PRU01240"/>
    </source>
</evidence>
<accession>A0ABS0GZL6</accession>